<evidence type="ECO:0000313" key="3">
    <source>
        <dbReference type="Proteomes" id="UP000199202"/>
    </source>
</evidence>
<dbReference type="RefSeq" id="WP_090943875.1">
    <property type="nucleotide sequence ID" value="NZ_FNDJ01000023.1"/>
</dbReference>
<dbReference type="AlphaFoldDB" id="A0A1G9IEJ0"/>
<reference evidence="2 3" key="1">
    <citation type="submission" date="2016-10" db="EMBL/GenBank/DDBJ databases">
        <authorList>
            <person name="de Groot N.N."/>
        </authorList>
    </citation>
    <scope>NUCLEOTIDE SEQUENCE [LARGE SCALE GENOMIC DNA]</scope>
    <source>
        <strain evidence="2 3">CGMCC 4.6533</strain>
    </source>
</reference>
<sequence>MIRRVLAVAVLTTAALATVPTGAQAAPACRAGYMCNTQYFSDSARTNLVGVKTEFCSGEVSTWGRLNGYITWSTSPCN</sequence>
<evidence type="ECO:0000313" key="2">
    <source>
        <dbReference type="EMBL" id="SDL23668.1"/>
    </source>
</evidence>
<organism evidence="2 3">
    <name type="scientific">Nonomuraea jiangxiensis</name>
    <dbReference type="NCBI Taxonomy" id="633440"/>
    <lineage>
        <taxon>Bacteria</taxon>
        <taxon>Bacillati</taxon>
        <taxon>Actinomycetota</taxon>
        <taxon>Actinomycetes</taxon>
        <taxon>Streptosporangiales</taxon>
        <taxon>Streptosporangiaceae</taxon>
        <taxon>Nonomuraea</taxon>
    </lineage>
</organism>
<feature type="chain" id="PRO_5011438439" description="Peptidase inhibitor family I36" evidence="1">
    <location>
        <begin position="26"/>
        <end position="78"/>
    </location>
</feature>
<feature type="signal peptide" evidence="1">
    <location>
        <begin position="1"/>
        <end position="25"/>
    </location>
</feature>
<name>A0A1G9IEJ0_9ACTN</name>
<dbReference type="OrthoDB" id="3543254at2"/>
<evidence type="ECO:0000256" key="1">
    <source>
        <dbReference type="SAM" id="SignalP"/>
    </source>
</evidence>
<dbReference type="EMBL" id="FNDJ01000023">
    <property type="protein sequence ID" value="SDL23668.1"/>
    <property type="molecule type" value="Genomic_DNA"/>
</dbReference>
<proteinExistence type="predicted"/>
<gene>
    <name evidence="2" type="ORF">SAMN05421869_123166</name>
</gene>
<accession>A0A1G9IEJ0</accession>
<keyword evidence="1" id="KW-0732">Signal</keyword>
<evidence type="ECO:0008006" key="4">
    <source>
        <dbReference type="Google" id="ProtNLM"/>
    </source>
</evidence>
<keyword evidence="3" id="KW-1185">Reference proteome</keyword>
<dbReference type="Proteomes" id="UP000199202">
    <property type="component" value="Unassembled WGS sequence"/>
</dbReference>
<protein>
    <recommendedName>
        <fullName evidence="4">Peptidase inhibitor family I36</fullName>
    </recommendedName>
</protein>
<dbReference type="InterPro" id="IPR046256">
    <property type="entry name" value="DUF6289"/>
</dbReference>
<dbReference type="Pfam" id="PF19806">
    <property type="entry name" value="DUF6289"/>
    <property type="match status" value="1"/>
</dbReference>